<dbReference type="PANTHER" id="PTHR30329">
    <property type="entry name" value="STATOR ELEMENT OF FLAGELLAR MOTOR COMPLEX"/>
    <property type="match status" value="1"/>
</dbReference>
<keyword evidence="1" id="KW-0472">Membrane</keyword>
<dbReference type="InterPro" id="IPR050330">
    <property type="entry name" value="Bact_OuterMem_StrucFunc"/>
</dbReference>
<evidence type="ECO:0000259" key="2">
    <source>
        <dbReference type="PROSITE" id="PS51123"/>
    </source>
</evidence>
<comment type="caution">
    <text evidence="3">The sequence shown here is derived from an EMBL/GenBank/DDBJ whole genome shotgun (WGS) entry which is preliminary data.</text>
</comment>
<organism evidence="3 4">
    <name type="scientific">Marinirhabdus gelatinilytica</name>
    <dbReference type="NCBI Taxonomy" id="1703343"/>
    <lineage>
        <taxon>Bacteria</taxon>
        <taxon>Pseudomonadati</taxon>
        <taxon>Bacteroidota</taxon>
        <taxon>Flavobacteriia</taxon>
        <taxon>Flavobacteriales</taxon>
        <taxon>Flavobacteriaceae</taxon>
    </lineage>
</organism>
<dbReference type="GO" id="GO:0016020">
    <property type="term" value="C:membrane"/>
    <property type="evidence" value="ECO:0007669"/>
    <property type="project" value="UniProtKB-UniRule"/>
</dbReference>
<dbReference type="InterPro" id="IPR036737">
    <property type="entry name" value="OmpA-like_sf"/>
</dbReference>
<accession>A0A370Q757</accession>
<evidence type="ECO:0000313" key="4">
    <source>
        <dbReference type="Proteomes" id="UP000255317"/>
    </source>
</evidence>
<dbReference type="AlphaFoldDB" id="A0A370Q757"/>
<sequence length="268" mass="30746">MRIIIATFIFMCIPLFGLGQQQGGPWSIYFKNDSYTVTKAQKKFIDSIQKSSLKRTDSIVLKGYASSPADSIYNLKLSERRANAVKARFKGYTTIIANGFGELEGDEEENRRVDIMTWPIYKEQLAFKSNTASPTKLPEKINDFEKLEVGTKQEIKGIHFYPGRDDIRNDSKQALEELLVYLKENKSITFRILGHVCCGKSYDPGRDGYNNRTGKNNLSEARAKRIYNYLADHGIDKKRMSSRGYAYRYPTGKGDKFDRRVEIEIISR</sequence>
<protein>
    <submittedName>
        <fullName evidence="3">OmpA family protein</fullName>
    </submittedName>
</protein>
<name>A0A370Q757_9FLAO</name>
<dbReference type="Pfam" id="PF00691">
    <property type="entry name" value="OmpA"/>
    <property type="match status" value="2"/>
</dbReference>
<dbReference type="EMBL" id="QRAO01000005">
    <property type="protein sequence ID" value="RDK84191.1"/>
    <property type="molecule type" value="Genomic_DNA"/>
</dbReference>
<evidence type="ECO:0000256" key="1">
    <source>
        <dbReference type="PROSITE-ProRule" id="PRU00473"/>
    </source>
</evidence>
<proteinExistence type="predicted"/>
<dbReference type="Gene3D" id="3.30.1330.60">
    <property type="entry name" value="OmpA-like domain"/>
    <property type="match status" value="2"/>
</dbReference>
<dbReference type="Proteomes" id="UP000255317">
    <property type="component" value="Unassembled WGS sequence"/>
</dbReference>
<keyword evidence="4" id="KW-1185">Reference proteome</keyword>
<dbReference type="OrthoDB" id="9782229at2"/>
<dbReference type="CDD" id="cd07185">
    <property type="entry name" value="OmpA_C-like"/>
    <property type="match status" value="1"/>
</dbReference>
<dbReference type="InterPro" id="IPR006665">
    <property type="entry name" value="OmpA-like"/>
</dbReference>
<feature type="domain" description="OmpA-like" evidence="2">
    <location>
        <begin position="149"/>
        <end position="268"/>
    </location>
</feature>
<dbReference type="RefSeq" id="WP_115124363.1">
    <property type="nucleotide sequence ID" value="NZ_QRAO01000005.1"/>
</dbReference>
<dbReference type="PANTHER" id="PTHR30329:SF21">
    <property type="entry name" value="LIPOPROTEIN YIAD-RELATED"/>
    <property type="match status" value="1"/>
</dbReference>
<evidence type="ECO:0000313" key="3">
    <source>
        <dbReference type="EMBL" id="RDK84191.1"/>
    </source>
</evidence>
<reference evidence="3 4" key="1">
    <citation type="submission" date="2018-07" db="EMBL/GenBank/DDBJ databases">
        <title>Genomic Encyclopedia of Type Strains, Phase IV (KMG-IV): sequencing the most valuable type-strain genomes for metagenomic binning, comparative biology and taxonomic classification.</title>
        <authorList>
            <person name="Goeker M."/>
        </authorList>
    </citation>
    <scope>NUCLEOTIDE SEQUENCE [LARGE SCALE GENOMIC DNA]</scope>
    <source>
        <strain evidence="3 4">DSM 101478</strain>
    </source>
</reference>
<dbReference type="PROSITE" id="PS51123">
    <property type="entry name" value="OMPA_2"/>
    <property type="match status" value="1"/>
</dbReference>
<dbReference type="SUPFAM" id="SSF103088">
    <property type="entry name" value="OmpA-like"/>
    <property type="match status" value="2"/>
</dbReference>
<gene>
    <name evidence="3" type="ORF">C8D94_10535</name>
</gene>